<dbReference type="EMBL" id="CP137892">
    <property type="protein sequence ID" value="WPC06892.1"/>
    <property type="molecule type" value="Genomic_DNA"/>
</dbReference>
<dbReference type="SUPFAM" id="SSF56235">
    <property type="entry name" value="N-terminal nucleophile aminohydrolases (Ntn hydrolases)"/>
    <property type="match status" value="1"/>
</dbReference>
<proteinExistence type="predicted"/>
<keyword evidence="2" id="KW-1185">Reference proteome</keyword>
<protein>
    <submittedName>
        <fullName evidence="1">Proteasome-type protease</fullName>
    </submittedName>
</protein>
<dbReference type="GO" id="GO:0008233">
    <property type="term" value="F:peptidase activity"/>
    <property type="evidence" value="ECO:0007669"/>
    <property type="project" value="UniProtKB-KW"/>
</dbReference>
<dbReference type="InterPro" id="IPR029055">
    <property type="entry name" value="Ntn_hydrolases_N"/>
</dbReference>
<dbReference type="RefSeq" id="WP_318646069.1">
    <property type="nucleotide sequence ID" value="NZ_CP137892.1"/>
</dbReference>
<dbReference type="Proteomes" id="UP001305928">
    <property type="component" value="Chromosome"/>
</dbReference>
<dbReference type="PIRSF" id="PIRSF009120">
    <property type="entry name" value="UCP009120_prtse"/>
    <property type="match status" value="1"/>
</dbReference>
<name>A0ABZ0Q2A5_9PSED</name>
<keyword evidence="1" id="KW-0378">Hydrolase</keyword>
<keyword evidence="1" id="KW-0645">Protease</keyword>
<gene>
    <name evidence="1" type="ORF">SBP02_09130</name>
</gene>
<dbReference type="InterPro" id="IPR016545">
    <property type="entry name" value="UCP009120_prtse"/>
</dbReference>
<keyword evidence="1" id="KW-0647">Proteasome</keyword>
<dbReference type="Gene3D" id="3.60.20.10">
    <property type="entry name" value="Glutamine Phosphoribosylpyrophosphate, subunit 1, domain 1"/>
    <property type="match status" value="1"/>
</dbReference>
<reference evidence="1 2" key="1">
    <citation type="submission" date="2023-11" db="EMBL/GenBank/DDBJ databases">
        <title>Complete genome of Pseudomonas benzenivorans BA3361.</title>
        <authorList>
            <person name="Shin S.Y."/>
            <person name="Song J."/>
            <person name="Kang H."/>
        </authorList>
    </citation>
    <scope>NUCLEOTIDE SEQUENCE [LARGE SCALE GENOMIC DNA]</scope>
    <source>
        <strain evidence="1 2">HNIBRBA3361</strain>
    </source>
</reference>
<dbReference type="GO" id="GO:0000502">
    <property type="term" value="C:proteasome complex"/>
    <property type="evidence" value="ECO:0007669"/>
    <property type="project" value="UniProtKB-KW"/>
</dbReference>
<evidence type="ECO:0000313" key="2">
    <source>
        <dbReference type="Proteomes" id="UP001305928"/>
    </source>
</evidence>
<dbReference type="CDD" id="cd03765">
    <property type="entry name" value="proteasome_beta_bacterial"/>
    <property type="match status" value="1"/>
</dbReference>
<accession>A0ABZ0Q2A5</accession>
<organism evidence="1 2">
    <name type="scientific">Pseudomonas benzenivorans</name>
    <dbReference type="NCBI Taxonomy" id="556533"/>
    <lineage>
        <taxon>Bacteria</taxon>
        <taxon>Pseudomonadati</taxon>
        <taxon>Pseudomonadota</taxon>
        <taxon>Gammaproteobacteria</taxon>
        <taxon>Pseudomonadales</taxon>
        <taxon>Pseudomonadaceae</taxon>
        <taxon>Pseudomonas</taxon>
    </lineage>
</organism>
<sequence length="250" mass="27306">MTYCVAMHLADGLVFVSDSRTNAGIDKISTFRKLFTFGVPGERLIVLQTAGNLATSQSVIKLLQQRLGGERANLHQVATLYDATALVAETLREVVARDAAPLAADTDLTCSFLVGGQIADGPTELYSIYPQGNFIQATEDTPFLQLGESKYGRSILVRNLAYGSGLEEALRCALLSFDSTIRSNLSVSMPLDLLVYRRDSLEIPSGYRVSEDDPYFASIRRQWATGLKALFDQLPQVPTVYSGGPATEWL</sequence>
<evidence type="ECO:0000313" key="1">
    <source>
        <dbReference type="EMBL" id="WPC06892.1"/>
    </source>
</evidence>
<dbReference type="InterPro" id="IPR001353">
    <property type="entry name" value="Proteasome_sua/b"/>
</dbReference>
<dbReference type="Pfam" id="PF00227">
    <property type="entry name" value="Proteasome"/>
    <property type="match status" value="1"/>
</dbReference>
<dbReference type="GO" id="GO:0006508">
    <property type="term" value="P:proteolysis"/>
    <property type="evidence" value="ECO:0007669"/>
    <property type="project" value="UniProtKB-KW"/>
</dbReference>